<dbReference type="SUPFAM" id="SSF53850">
    <property type="entry name" value="Periplasmic binding protein-like II"/>
    <property type="match status" value="1"/>
</dbReference>
<dbReference type="Gene3D" id="3.40.190.10">
    <property type="entry name" value="Periplasmic binding protein-like II"/>
    <property type="match status" value="1"/>
</dbReference>
<protein>
    <recommendedName>
        <fullName evidence="5">LacI family transcriptional regulator</fullName>
    </recommendedName>
</protein>
<dbReference type="RefSeq" id="WP_094806556.1">
    <property type="nucleotide sequence ID" value="NZ_NEVT01000004.1"/>
</dbReference>
<evidence type="ECO:0000256" key="2">
    <source>
        <dbReference type="SAM" id="SignalP"/>
    </source>
</evidence>
<dbReference type="InterPro" id="IPR042100">
    <property type="entry name" value="Bug_dom1"/>
</dbReference>
<accession>A0A261VX07</accession>
<dbReference type="PIRSF" id="PIRSF017082">
    <property type="entry name" value="YflP"/>
    <property type="match status" value="1"/>
</dbReference>
<dbReference type="Gene3D" id="3.40.190.150">
    <property type="entry name" value="Bordetella uptake gene, domain 1"/>
    <property type="match status" value="1"/>
</dbReference>
<dbReference type="PANTHER" id="PTHR42928">
    <property type="entry name" value="TRICARBOXYLATE-BINDING PROTEIN"/>
    <property type="match status" value="1"/>
</dbReference>
<comment type="caution">
    <text evidence="3">The sequence shown here is derived from an EMBL/GenBank/DDBJ whole genome shotgun (WGS) entry which is preliminary data.</text>
</comment>
<dbReference type="InterPro" id="IPR005064">
    <property type="entry name" value="BUG"/>
</dbReference>
<keyword evidence="2" id="KW-0732">Signal</keyword>
<proteinExistence type="inferred from homology"/>
<gene>
    <name evidence="3" type="ORF">CAL24_09495</name>
</gene>
<evidence type="ECO:0008006" key="5">
    <source>
        <dbReference type="Google" id="ProtNLM"/>
    </source>
</evidence>
<sequence length="335" mass="34488">MKPLDHHSNGRRTRRKLLGAALLAGVLGLPAVAAQAAAFPERAVRMVVPFGPGTTTDTIARIVAEAMAKPLGQQVVVENKSGGGGTIGTAQVARVQPDGYTLVMGTVGTHAINQALYKNPGYDPLEDFAPVAFVGQTPTFLVTGSGSGIQSLKDLAAAAGKAPGVAFASAGSGTSGHLAGELLKARLGGEMLHVPYKEGGLAVSDVMSGQVQFMFYHPAAVLPHIQAGKLRALGVSSARRSSAAPDVPSIAEQTGSDFDLVAWFMLYAPAATPEPALAVLRQAAQQALGDPQVLERLAGQGVEPGGESTRDLAGFERAEIAKWSDLVRKSGAQVN</sequence>
<dbReference type="AlphaFoldDB" id="A0A261VX07"/>
<dbReference type="Pfam" id="PF03401">
    <property type="entry name" value="TctC"/>
    <property type="match status" value="1"/>
</dbReference>
<organism evidence="3 4">
    <name type="scientific">Bordetella genomosp. 2</name>
    <dbReference type="NCBI Taxonomy" id="1983456"/>
    <lineage>
        <taxon>Bacteria</taxon>
        <taxon>Pseudomonadati</taxon>
        <taxon>Pseudomonadota</taxon>
        <taxon>Betaproteobacteria</taxon>
        <taxon>Burkholderiales</taxon>
        <taxon>Alcaligenaceae</taxon>
        <taxon>Bordetella</taxon>
    </lineage>
</organism>
<reference evidence="4" key="1">
    <citation type="submission" date="2017-05" db="EMBL/GenBank/DDBJ databases">
        <title>Complete and WGS of Bordetella genogroups.</title>
        <authorList>
            <person name="Spilker T."/>
            <person name="Lipuma J."/>
        </authorList>
    </citation>
    <scope>NUCLEOTIDE SEQUENCE [LARGE SCALE GENOMIC DNA]</scope>
    <source>
        <strain evidence="4">AU8256</strain>
    </source>
</reference>
<dbReference type="CDD" id="cd07012">
    <property type="entry name" value="PBP2_Bug_TTT"/>
    <property type="match status" value="1"/>
</dbReference>
<feature type="signal peptide" evidence="2">
    <location>
        <begin position="1"/>
        <end position="36"/>
    </location>
</feature>
<comment type="similarity">
    <text evidence="1">Belongs to the UPF0065 (bug) family.</text>
</comment>
<evidence type="ECO:0000313" key="3">
    <source>
        <dbReference type="EMBL" id="OZI78347.1"/>
    </source>
</evidence>
<evidence type="ECO:0000256" key="1">
    <source>
        <dbReference type="ARBA" id="ARBA00006987"/>
    </source>
</evidence>
<keyword evidence="4" id="KW-1185">Reference proteome</keyword>
<feature type="chain" id="PRO_5012356610" description="LacI family transcriptional regulator" evidence="2">
    <location>
        <begin position="37"/>
        <end position="335"/>
    </location>
</feature>
<name>A0A261VX07_9BORD</name>
<dbReference type="PANTHER" id="PTHR42928:SF5">
    <property type="entry name" value="BLR1237 PROTEIN"/>
    <property type="match status" value="1"/>
</dbReference>
<dbReference type="Proteomes" id="UP000215633">
    <property type="component" value="Unassembled WGS sequence"/>
</dbReference>
<evidence type="ECO:0000313" key="4">
    <source>
        <dbReference type="Proteomes" id="UP000215633"/>
    </source>
</evidence>
<dbReference type="EMBL" id="NEVT01000004">
    <property type="protein sequence ID" value="OZI78347.1"/>
    <property type="molecule type" value="Genomic_DNA"/>
</dbReference>